<organism evidence="1 2">
    <name type="scientific">Trichonephila clavipes</name>
    <name type="common">Golden silk orbweaver</name>
    <name type="synonym">Nephila clavipes</name>
    <dbReference type="NCBI Taxonomy" id="2585209"/>
    <lineage>
        <taxon>Eukaryota</taxon>
        <taxon>Metazoa</taxon>
        <taxon>Ecdysozoa</taxon>
        <taxon>Arthropoda</taxon>
        <taxon>Chelicerata</taxon>
        <taxon>Arachnida</taxon>
        <taxon>Araneae</taxon>
        <taxon>Araneomorphae</taxon>
        <taxon>Entelegynae</taxon>
        <taxon>Araneoidea</taxon>
        <taxon>Nephilidae</taxon>
        <taxon>Trichonephila</taxon>
    </lineage>
</organism>
<evidence type="ECO:0000313" key="2">
    <source>
        <dbReference type="Proteomes" id="UP000887159"/>
    </source>
</evidence>
<protein>
    <submittedName>
        <fullName evidence="1">Uncharacterized protein</fullName>
    </submittedName>
</protein>
<sequence length="148" mass="17156">MQYHGVGRHHDQWPHAPTCGCDCVGALGRQVAGRNYPPTNKNTLIRALTEEWDKLPQQLLDNVVQNNMLTKYQMIKFIDFCEMWFLPESVARVAAIVGDHRCQMPRHWFKETLDMFLGYSRPSSFLTLPKLIWCSNWGCNLGQSFEQP</sequence>
<name>A0A8X6SQX6_TRICX</name>
<dbReference type="EMBL" id="BMAU01021317">
    <property type="protein sequence ID" value="GFY12831.1"/>
    <property type="molecule type" value="Genomic_DNA"/>
</dbReference>
<dbReference type="AlphaFoldDB" id="A0A8X6SQX6"/>
<proteinExistence type="predicted"/>
<dbReference type="Proteomes" id="UP000887159">
    <property type="component" value="Unassembled WGS sequence"/>
</dbReference>
<accession>A0A8X6SQX6</accession>
<evidence type="ECO:0000313" key="1">
    <source>
        <dbReference type="EMBL" id="GFY12831.1"/>
    </source>
</evidence>
<reference evidence="1" key="1">
    <citation type="submission" date="2020-08" db="EMBL/GenBank/DDBJ databases">
        <title>Multicomponent nature underlies the extraordinary mechanical properties of spider dragline silk.</title>
        <authorList>
            <person name="Kono N."/>
            <person name="Nakamura H."/>
            <person name="Mori M."/>
            <person name="Yoshida Y."/>
            <person name="Ohtoshi R."/>
            <person name="Malay A.D."/>
            <person name="Moran D.A.P."/>
            <person name="Tomita M."/>
            <person name="Numata K."/>
            <person name="Arakawa K."/>
        </authorList>
    </citation>
    <scope>NUCLEOTIDE SEQUENCE</scope>
</reference>
<comment type="caution">
    <text evidence="1">The sequence shown here is derived from an EMBL/GenBank/DDBJ whole genome shotgun (WGS) entry which is preliminary data.</text>
</comment>
<keyword evidence="2" id="KW-1185">Reference proteome</keyword>
<gene>
    <name evidence="1" type="primary">X975_15885</name>
    <name evidence="1" type="ORF">TNCV_1958591</name>
</gene>